<proteinExistence type="predicted"/>
<feature type="compositionally biased region" description="Basic and acidic residues" evidence="1">
    <location>
        <begin position="123"/>
        <end position="133"/>
    </location>
</feature>
<gene>
    <name evidence="2" type="ORF">SLS58_007573</name>
</gene>
<feature type="region of interest" description="Disordered" evidence="1">
    <location>
        <begin position="1"/>
        <end position="38"/>
    </location>
</feature>
<feature type="compositionally biased region" description="Basic and acidic residues" evidence="1">
    <location>
        <begin position="55"/>
        <end position="85"/>
    </location>
</feature>
<sequence>MPSSKGKPTDPELYEKLKKEVQNKTNKDGSGKGQWSAWKPVLVVGEADSIQSAELSKEYEKQGGDYENEPGSKNEPKKGAPQEKPGKKRQREVKESEQEADGDGSGGEDEAVKKGSGKKARAGKKDDAKEAKASTKGGAKGSKEKKDEKDTQKEKPTKKLARPKKGDAKPTEKVPREGTRKSTRIQEAEDNGGRTRKQKTDYLHF</sequence>
<evidence type="ECO:0000256" key="1">
    <source>
        <dbReference type="SAM" id="MobiDB-lite"/>
    </source>
</evidence>
<dbReference type="EMBL" id="JAKEKT020000058">
    <property type="protein sequence ID" value="KAL1639829.1"/>
    <property type="molecule type" value="Genomic_DNA"/>
</dbReference>
<dbReference type="Proteomes" id="UP001521184">
    <property type="component" value="Unassembled WGS sequence"/>
</dbReference>
<accession>A0ABR3TJV9</accession>
<evidence type="ECO:0000313" key="2">
    <source>
        <dbReference type="EMBL" id="KAL1639829.1"/>
    </source>
</evidence>
<feature type="region of interest" description="Disordered" evidence="1">
    <location>
        <begin position="54"/>
        <end position="205"/>
    </location>
</feature>
<protein>
    <submittedName>
        <fullName evidence="2">Uncharacterized protein</fullName>
    </submittedName>
</protein>
<feature type="compositionally biased region" description="Acidic residues" evidence="1">
    <location>
        <begin position="98"/>
        <end position="109"/>
    </location>
</feature>
<feature type="compositionally biased region" description="Basic and acidic residues" evidence="1">
    <location>
        <begin position="7"/>
        <end position="30"/>
    </location>
</feature>
<organism evidence="2 3">
    <name type="scientific">Diplodia intermedia</name>
    <dbReference type="NCBI Taxonomy" id="856260"/>
    <lineage>
        <taxon>Eukaryota</taxon>
        <taxon>Fungi</taxon>
        <taxon>Dikarya</taxon>
        <taxon>Ascomycota</taxon>
        <taxon>Pezizomycotina</taxon>
        <taxon>Dothideomycetes</taxon>
        <taxon>Dothideomycetes incertae sedis</taxon>
        <taxon>Botryosphaeriales</taxon>
        <taxon>Botryosphaeriaceae</taxon>
        <taxon>Diplodia</taxon>
    </lineage>
</organism>
<feature type="compositionally biased region" description="Basic and acidic residues" evidence="1">
    <location>
        <begin position="164"/>
        <end position="205"/>
    </location>
</feature>
<evidence type="ECO:0000313" key="3">
    <source>
        <dbReference type="Proteomes" id="UP001521184"/>
    </source>
</evidence>
<keyword evidence="3" id="KW-1185">Reference proteome</keyword>
<comment type="caution">
    <text evidence="2">The sequence shown here is derived from an EMBL/GenBank/DDBJ whole genome shotgun (WGS) entry which is preliminary data.</text>
</comment>
<feature type="compositionally biased region" description="Basic and acidic residues" evidence="1">
    <location>
        <begin position="141"/>
        <end position="157"/>
    </location>
</feature>
<reference evidence="2 3" key="1">
    <citation type="journal article" date="2023" name="Plant Dis.">
        <title>First Report of Diplodia intermedia Causing Canker and Dieback Diseases on Apple Trees in Canada.</title>
        <authorList>
            <person name="Ellouze W."/>
            <person name="Ilyukhin E."/>
            <person name="Sulman M."/>
            <person name="Ali S."/>
        </authorList>
    </citation>
    <scope>NUCLEOTIDE SEQUENCE [LARGE SCALE GENOMIC DNA]</scope>
    <source>
        <strain evidence="2 3">M45-28</strain>
    </source>
</reference>
<name>A0ABR3TJV9_9PEZI</name>